<dbReference type="Proteomes" id="UP000596276">
    <property type="component" value="Chromosome 4"/>
</dbReference>
<accession>A0A7U2MVB9</accession>
<keyword evidence="3" id="KW-0812">Transmembrane</keyword>
<protein>
    <submittedName>
        <fullName evidence="6">Uncharacterized protein</fullName>
    </submittedName>
</protein>
<proteinExistence type="predicted"/>
<keyword evidence="7" id="KW-1185">Reference proteome</keyword>
<evidence type="ECO:0000313" key="7">
    <source>
        <dbReference type="Proteomes" id="UP000596276"/>
    </source>
</evidence>
<evidence type="ECO:0000256" key="5">
    <source>
        <dbReference type="ARBA" id="ARBA00023136"/>
    </source>
</evidence>
<keyword evidence="4" id="KW-1133">Transmembrane helix</keyword>
<sequence>MAPAQQQADLLVDQDAHPIVNEEVRSQTESQDDAALLRTMGYKPVLHRTYTLFENFATTFAALYFVGGVRVTFSTGIAAGGNLAYW</sequence>
<reference evidence="7" key="1">
    <citation type="journal article" date="2021" name="G3 (Bethesda)">
        <title>Chromosome assembled and annotated genome sequence of Aspergillus flavus NRRL 3357.</title>
        <authorList>
            <person name="Skerker J.M."/>
            <person name="Pianalto K.M."/>
            <person name="Mondo S.J."/>
            <person name="Yang K."/>
            <person name="Arkin A.P."/>
            <person name="Keller N.P."/>
            <person name="Grigoriev I.V."/>
            <person name="Louise Glass N.L."/>
        </authorList>
    </citation>
    <scope>NUCLEOTIDE SEQUENCE [LARGE SCALE GENOMIC DNA]</scope>
    <source>
        <strain evidence="7">ATCC 200026 / FGSC A1120 / IAM 13836 / NRRL 3357 / JCM 12722 / SRRC 167</strain>
    </source>
</reference>
<name>A0A7U2MVB9_ASPFN</name>
<dbReference type="GO" id="GO:0022857">
    <property type="term" value="F:transmembrane transporter activity"/>
    <property type="evidence" value="ECO:0007669"/>
    <property type="project" value="UniProtKB-ARBA"/>
</dbReference>
<dbReference type="PANTHER" id="PTHR45649:SF13">
    <property type="entry name" value="THIAMINE TRANSPORTER THI9"/>
    <property type="match status" value="1"/>
</dbReference>
<dbReference type="VEuPathDB" id="FungiDB:AFLA_011899"/>
<evidence type="ECO:0000256" key="2">
    <source>
        <dbReference type="ARBA" id="ARBA00022448"/>
    </source>
</evidence>
<keyword evidence="5" id="KW-0472">Membrane</keyword>
<gene>
    <name evidence="6" type="ORF">F9C07_10615</name>
</gene>
<keyword evidence="2" id="KW-0813">Transport</keyword>
<dbReference type="AlphaFoldDB" id="A0A7U2MVB9"/>
<evidence type="ECO:0000256" key="1">
    <source>
        <dbReference type="ARBA" id="ARBA00004141"/>
    </source>
</evidence>
<evidence type="ECO:0000313" key="6">
    <source>
        <dbReference type="EMBL" id="QRD90544.1"/>
    </source>
</evidence>
<dbReference type="PANTHER" id="PTHR45649">
    <property type="entry name" value="AMINO-ACID PERMEASE BAT1"/>
    <property type="match status" value="1"/>
</dbReference>
<organism evidence="6 7">
    <name type="scientific">Aspergillus flavus (strain ATCC 200026 / FGSC A1120 / IAM 13836 / NRRL 3357 / JCM 12722 / SRRC 167)</name>
    <dbReference type="NCBI Taxonomy" id="332952"/>
    <lineage>
        <taxon>Eukaryota</taxon>
        <taxon>Fungi</taxon>
        <taxon>Dikarya</taxon>
        <taxon>Ascomycota</taxon>
        <taxon>Pezizomycotina</taxon>
        <taxon>Eurotiomycetes</taxon>
        <taxon>Eurotiomycetidae</taxon>
        <taxon>Eurotiales</taxon>
        <taxon>Aspergillaceae</taxon>
        <taxon>Aspergillus</taxon>
        <taxon>Aspergillus subgen. Circumdati</taxon>
    </lineage>
</organism>
<dbReference type="GO" id="GO:0016020">
    <property type="term" value="C:membrane"/>
    <property type="evidence" value="ECO:0007669"/>
    <property type="project" value="UniProtKB-SubCell"/>
</dbReference>
<evidence type="ECO:0000256" key="4">
    <source>
        <dbReference type="ARBA" id="ARBA00022989"/>
    </source>
</evidence>
<dbReference type="EMBL" id="CP044618">
    <property type="protein sequence ID" value="QRD90544.1"/>
    <property type="molecule type" value="Genomic_DNA"/>
</dbReference>
<evidence type="ECO:0000256" key="3">
    <source>
        <dbReference type="ARBA" id="ARBA00022692"/>
    </source>
</evidence>
<comment type="subcellular location">
    <subcellularLocation>
        <location evidence="1">Membrane</location>
        <topology evidence="1">Multi-pass membrane protein</topology>
    </subcellularLocation>
</comment>
<dbReference type="VEuPathDB" id="FungiDB:F9C07_10615"/>